<evidence type="ECO:0000313" key="2">
    <source>
        <dbReference type="Proteomes" id="UP000762676"/>
    </source>
</evidence>
<dbReference type="Proteomes" id="UP000762676">
    <property type="component" value="Unassembled WGS sequence"/>
</dbReference>
<gene>
    <name evidence="1" type="ORF">ElyMa_006501900</name>
</gene>
<proteinExistence type="predicted"/>
<dbReference type="EMBL" id="BMAT01013040">
    <property type="protein sequence ID" value="GFS04691.1"/>
    <property type="molecule type" value="Genomic_DNA"/>
</dbReference>
<dbReference type="AlphaFoldDB" id="A0AAV4I6F5"/>
<evidence type="ECO:0000313" key="1">
    <source>
        <dbReference type="EMBL" id="GFS04691.1"/>
    </source>
</evidence>
<organism evidence="1 2">
    <name type="scientific">Elysia marginata</name>
    <dbReference type="NCBI Taxonomy" id="1093978"/>
    <lineage>
        <taxon>Eukaryota</taxon>
        <taxon>Metazoa</taxon>
        <taxon>Spiralia</taxon>
        <taxon>Lophotrochozoa</taxon>
        <taxon>Mollusca</taxon>
        <taxon>Gastropoda</taxon>
        <taxon>Heterobranchia</taxon>
        <taxon>Euthyneura</taxon>
        <taxon>Panpulmonata</taxon>
        <taxon>Sacoglossa</taxon>
        <taxon>Placobranchoidea</taxon>
        <taxon>Plakobranchidae</taxon>
        <taxon>Elysia</taxon>
    </lineage>
</organism>
<name>A0AAV4I6F5_9GAST</name>
<comment type="caution">
    <text evidence="1">The sequence shown here is derived from an EMBL/GenBank/DDBJ whole genome shotgun (WGS) entry which is preliminary data.</text>
</comment>
<reference evidence="1 2" key="1">
    <citation type="journal article" date="2021" name="Elife">
        <title>Chloroplast acquisition without the gene transfer in kleptoplastic sea slugs, Plakobranchus ocellatus.</title>
        <authorList>
            <person name="Maeda T."/>
            <person name="Takahashi S."/>
            <person name="Yoshida T."/>
            <person name="Shimamura S."/>
            <person name="Takaki Y."/>
            <person name="Nagai Y."/>
            <person name="Toyoda A."/>
            <person name="Suzuki Y."/>
            <person name="Arimoto A."/>
            <person name="Ishii H."/>
            <person name="Satoh N."/>
            <person name="Nishiyama T."/>
            <person name="Hasebe M."/>
            <person name="Maruyama T."/>
            <person name="Minagawa J."/>
            <person name="Obokata J."/>
            <person name="Shigenobu S."/>
        </authorList>
    </citation>
    <scope>NUCLEOTIDE SEQUENCE [LARGE SCALE GENOMIC DNA]</scope>
</reference>
<keyword evidence="2" id="KW-1185">Reference proteome</keyword>
<accession>A0AAV4I6F5</accession>
<protein>
    <submittedName>
        <fullName evidence="1">Uncharacterized protein</fullName>
    </submittedName>
</protein>
<sequence length="138" mass="15868">MAFRQKVREGKLGKTAQFWLSFMDCANNVFALLYAVKINSVLVYQTASSDMAQLFFSFGGMNYSRYLTWFDVFLLNIDRTHPGAMELLKKGAISVARSMVLGNRCQVDKTFEETFMLRCWRCWCFRIAGKLLGVSKVD</sequence>